<reference evidence="3" key="1">
    <citation type="journal article" date="2020" name="mSystems">
        <title>Genome- and Community-Level Interaction Insights into Carbon Utilization and Element Cycling Functions of Hydrothermarchaeota in Hydrothermal Sediment.</title>
        <authorList>
            <person name="Zhou Z."/>
            <person name="Liu Y."/>
            <person name="Xu W."/>
            <person name="Pan J."/>
            <person name="Luo Z.H."/>
            <person name="Li M."/>
        </authorList>
    </citation>
    <scope>NUCLEOTIDE SEQUENCE [LARGE SCALE GENOMIC DNA]</scope>
    <source>
        <strain evidence="3">SpSt-657</strain>
    </source>
</reference>
<accession>A0A7J3JNJ6</accession>
<evidence type="ECO:0000313" key="3">
    <source>
        <dbReference type="EMBL" id="HGQ17495.1"/>
    </source>
</evidence>
<dbReference type="Gene3D" id="2.40.50.100">
    <property type="match status" value="1"/>
</dbReference>
<feature type="domain" description="Lipoyl-binding" evidence="2">
    <location>
        <begin position="71"/>
        <end position="150"/>
    </location>
</feature>
<gene>
    <name evidence="3" type="ORF">ENU30_00730</name>
</gene>
<dbReference type="PANTHER" id="PTHR45266:SF3">
    <property type="entry name" value="OXALOACETATE DECARBOXYLASE ALPHA CHAIN"/>
    <property type="match status" value="1"/>
</dbReference>
<organism evidence="3">
    <name type="scientific">Ignisphaera aggregans</name>
    <dbReference type="NCBI Taxonomy" id="334771"/>
    <lineage>
        <taxon>Archaea</taxon>
        <taxon>Thermoproteota</taxon>
        <taxon>Thermoprotei</taxon>
        <taxon>Desulfurococcales</taxon>
        <taxon>Desulfurococcaceae</taxon>
        <taxon>Ignisphaera</taxon>
    </lineage>
</organism>
<dbReference type="AlphaFoldDB" id="A0A7J3JNJ6"/>
<proteinExistence type="predicted"/>
<evidence type="ECO:0000259" key="2">
    <source>
        <dbReference type="PROSITE" id="PS50968"/>
    </source>
</evidence>
<dbReference type="Pfam" id="PF00364">
    <property type="entry name" value="Biotin_lipoyl"/>
    <property type="match status" value="1"/>
</dbReference>
<dbReference type="PANTHER" id="PTHR45266">
    <property type="entry name" value="OXALOACETATE DECARBOXYLASE ALPHA CHAIN"/>
    <property type="match status" value="1"/>
</dbReference>
<dbReference type="EMBL" id="DTBZ01000021">
    <property type="protein sequence ID" value="HGQ17495.1"/>
    <property type="molecule type" value="Genomic_DNA"/>
</dbReference>
<dbReference type="InterPro" id="IPR000089">
    <property type="entry name" value="Biotin_lipoyl"/>
</dbReference>
<protein>
    <submittedName>
        <fullName evidence="3">DUF2118 domain-containing protein</fullName>
    </submittedName>
</protein>
<dbReference type="FunFam" id="2.40.50.100:FF:000003">
    <property type="entry name" value="Acetyl-CoA carboxylase biotin carboxyl carrier protein"/>
    <property type="match status" value="1"/>
</dbReference>
<dbReference type="InterPro" id="IPR050709">
    <property type="entry name" value="Biotin_Carboxyl_Carrier/Decarb"/>
</dbReference>
<dbReference type="InterPro" id="IPR011053">
    <property type="entry name" value="Single_hybrid_motif"/>
</dbReference>
<dbReference type="CDD" id="cd06850">
    <property type="entry name" value="biotinyl_domain"/>
    <property type="match status" value="1"/>
</dbReference>
<dbReference type="PROSITE" id="PS50968">
    <property type="entry name" value="BIOTINYL_LIPOYL"/>
    <property type="match status" value="1"/>
</dbReference>
<keyword evidence="1" id="KW-0092">Biotin</keyword>
<dbReference type="SUPFAM" id="SSF51230">
    <property type="entry name" value="Single hybrid motif"/>
    <property type="match status" value="1"/>
</dbReference>
<name>A0A7J3JNJ6_9CREN</name>
<comment type="caution">
    <text evidence="3">The sequence shown here is derived from an EMBL/GenBank/DDBJ whole genome shotgun (WGS) entry which is preliminary data.</text>
</comment>
<evidence type="ECO:0000256" key="1">
    <source>
        <dbReference type="ARBA" id="ARBA00023267"/>
    </source>
</evidence>
<sequence length="150" mass="16885">MKSKHKLLIELNNKRYDVEIFEEQKNTLRIKIGSKEYIVHVVENDNNSTTQLLSRNTHNKVNEQVGIIQKSIEIGSSLLEENVIFSEIPGRILKILVSEGDRVSMGDTIAVVESMKMEIEIKSPRSGIVKKILVKDGSYVNVGQPIILLG</sequence>